<dbReference type="Pfam" id="PF02086">
    <property type="entry name" value="MethyltransfD12"/>
    <property type="match status" value="1"/>
</dbReference>
<dbReference type="InterPro" id="IPR029063">
    <property type="entry name" value="SAM-dependent_MTases_sf"/>
</dbReference>
<dbReference type="EMBL" id="JAUYZK010000003">
    <property type="protein sequence ID" value="MDP2538711.1"/>
    <property type="molecule type" value="Genomic_DNA"/>
</dbReference>
<proteinExistence type="predicted"/>
<evidence type="ECO:0000313" key="7">
    <source>
        <dbReference type="Proteomes" id="UP001240777"/>
    </source>
</evidence>
<evidence type="ECO:0000256" key="2">
    <source>
        <dbReference type="ARBA" id="ARBA00022679"/>
    </source>
</evidence>
<dbReference type="GO" id="GO:0009307">
    <property type="term" value="P:DNA restriction-modification system"/>
    <property type="evidence" value="ECO:0007669"/>
    <property type="project" value="InterPro"/>
</dbReference>
<organism evidence="5 6">
    <name type="scientific">Helicobacter cappadocius</name>
    <dbReference type="NCBI Taxonomy" id="3063998"/>
    <lineage>
        <taxon>Bacteria</taxon>
        <taxon>Pseudomonadati</taxon>
        <taxon>Campylobacterota</taxon>
        <taxon>Epsilonproteobacteria</taxon>
        <taxon>Campylobacterales</taxon>
        <taxon>Helicobacteraceae</taxon>
        <taxon>Helicobacter</taxon>
    </lineage>
</organism>
<dbReference type="GO" id="GO:0032259">
    <property type="term" value="P:methylation"/>
    <property type="evidence" value="ECO:0007669"/>
    <property type="project" value="UniProtKB-KW"/>
</dbReference>
<dbReference type="Proteomes" id="UP001240777">
    <property type="component" value="Unassembled WGS sequence"/>
</dbReference>
<reference evidence="4 6" key="3">
    <citation type="journal article" date="2024" name="Syst. Appl. Microbiol.">
        <title>Helicobacter cappadocius sp. nov., from lizards: The first psychrotrophic Helicobacter species.</title>
        <authorList>
            <person name="Aydin F."/>
            <person name="Tarhane S."/>
            <person name="Karakaya E."/>
            <person name="Abay S."/>
            <person name="Kayman T."/>
            <person name="Guran O."/>
            <person name="Bozkurt E."/>
            <person name="Uzum N."/>
            <person name="Avci A."/>
            <person name="Olgun K."/>
            <person name="Jablonski D."/>
            <person name="Guran C."/>
            <person name="Burcin Saticioglu I."/>
        </authorList>
    </citation>
    <scope>NUCLEOTIDE SEQUENCE [LARGE SCALE GENOMIC DNA]</scope>
    <source>
        <strain evidence="4">Faydin-H75</strain>
        <strain evidence="6">faydin-H76</strain>
    </source>
</reference>
<keyword evidence="7" id="KW-1185">Reference proteome</keyword>
<keyword evidence="3" id="KW-0949">S-adenosyl-L-methionine</keyword>
<dbReference type="Gene3D" id="3.40.50.150">
    <property type="entry name" value="Vaccinia Virus protein VP39"/>
    <property type="match status" value="1"/>
</dbReference>
<dbReference type="InterPro" id="IPR012327">
    <property type="entry name" value="MeTrfase_D12"/>
</dbReference>
<evidence type="ECO:0000313" key="5">
    <source>
        <dbReference type="EMBL" id="MDP2538711.1"/>
    </source>
</evidence>
<gene>
    <name evidence="4" type="ORF">Q5I04_04470</name>
    <name evidence="5" type="ORF">Q5I06_02795</name>
</gene>
<keyword evidence="1 5" id="KW-0489">Methyltransferase</keyword>
<dbReference type="AlphaFoldDB" id="A0AA90PJ00"/>
<name>A0AA90PJ00_9HELI</name>
<evidence type="ECO:0000313" key="6">
    <source>
        <dbReference type="Proteomes" id="UP001177258"/>
    </source>
</evidence>
<protein>
    <submittedName>
        <fullName evidence="5">DNA adenine methylase</fullName>
    </submittedName>
</protein>
<evidence type="ECO:0000256" key="3">
    <source>
        <dbReference type="ARBA" id="ARBA00022691"/>
    </source>
</evidence>
<evidence type="ECO:0000256" key="1">
    <source>
        <dbReference type="ARBA" id="ARBA00022603"/>
    </source>
</evidence>
<accession>A0AA90PJ00</accession>
<sequence length="82" mass="9699">MRYIGSKILLLGEIEKIIKNKNLNIKSFCDIFSGTSIVSRYFKKDFEITSNDLLYFSFVLQKATIENDSQPNFEKINFFFRQ</sequence>
<dbReference type="PRINTS" id="PR00505">
    <property type="entry name" value="D12N6MTFRASE"/>
</dbReference>
<dbReference type="RefSeq" id="WP_305517007.1">
    <property type="nucleotide sequence ID" value="NZ_JAUPEV010000005.1"/>
</dbReference>
<reference evidence="4" key="2">
    <citation type="submission" date="2023-07" db="EMBL/GenBank/DDBJ databases">
        <authorList>
            <person name="Aydin F."/>
            <person name="Tarhane S."/>
            <person name="Saticioglu I.B."/>
            <person name="Karakaya E."/>
            <person name="Abay S."/>
            <person name="Guran O."/>
            <person name="Bozkurt E."/>
            <person name="Uzum N."/>
            <person name="Olgun K."/>
            <person name="Jablonski D."/>
        </authorList>
    </citation>
    <scope>NUCLEOTIDE SEQUENCE</scope>
    <source>
        <strain evidence="4">Faydin-H75</strain>
    </source>
</reference>
<comment type="caution">
    <text evidence="5">The sequence shown here is derived from an EMBL/GenBank/DDBJ whole genome shotgun (WGS) entry which is preliminary data.</text>
</comment>
<reference evidence="5 7" key="1">
    <citation type="submission" date="2023-07" db="EMBL/GenBank/DDBJ databases">
        <title>Unpublished Manusciprt.</title>
        <authorList>
            <person name="Aydin F."/>
            <person name="Tarhane S."/>
            <person name="Saticioglu I.B."/>
            <person name="Karakaya E."/>
            <person name="Abay S."/>
            <person name="Guran O."/>
            <person name="Bozkurt E."/>
            <person name="Uzum N."/>
            <person name="Olgun K."/>
            <person name="Jablonski D."/>
        </authorList>
    </citation>
    <scope>NUCLEOTIDE SEQUENCE</scope>
    <source>
        <strain evidence="7">faydin-H75</strain>
        <strain evidence="5">Faydin-H76</strain>
    </source>
</reference>
<keyword evidence="2" id="KW-0808">Transferase</keyword>
<evidence type="ECO:0000313" key="4">
    <source>
        <dbReference type="EMBL" id="MDO7253163.1"/>
    </source>
</evidence>
<dbReference type="GO" id="GO:0009007">
    <property type="term" value="F:site-specific DNA-methyltransferase (adenine-specific) activity"/>
    <property type="evidence" value="ECO:0007669"/>
    <property type="project" value="UniProtKB-EC"/>
</dbReference>
<dbReference type="EMBL" id="JAUPEV010000005">
    <property type="protein sequence ID" value="MDO7253163.1"/>
    <property type="molecule type" value="Genomic_DNA"/>
</dbReference>
<dbReference type="SUPFAM" id="SSF53335">
    <property type="entry name" value="S-adenosyl-L-methionine-dependent methyltransferases"/>
    <property type="match status" value="1"/>
</dbReference>
<dbReference type="Proteomes" id="UP001177258">
    <property type="component" value="Unassembled WGS sequence"/>
</dbReference>